<reference evidence="1 2" key="2">
    <citation type="journal article" date="2022" name="Mol. Ecol. Resour.">
        <title>The genomes of chicory, endive, great burdock and yacon provide insights into Asteraceae paleo-polyploidization history and plant inulin production.</title>
        <authorList>
            <person name="Fan W."/>
            <person name="Wang S."/>
            <person name="Wang H."/>
            <person name="Wang A."/>
            <person name="Jiang F."/>
            <person name="Liu H."/>
            <person name="Zhao H."/>
            <person name="Xu D."/>
            <person name="Zhang Y."/>
        </authorList>
    </citation>
    <scope>NUCLEOTIDE SEQUENCE [LARGE SCALE GENOMIC DNA]</scope>
    <source>
        <strain evidence="2">cv. Niubang</strain>
    </source>
</reference>
<protein>
    <submittedName>
        <fullName evidence="1">Uncharacterized protein</fullName>
    </submittedName>
</protein>
<organism evidence="1 2">
    <name type="scientific">Arctium lappa</name>
    <name type="common">Greater burdock</name>
    <name type="synonym">Lappa major</name>
    <dbReference type="NCBI Taxonomy" id="4217"/>
    <lineage>
        <taxon>Eukaryota</taxon>
        <taxon>Viridiplantae</taxon>
        <taxon>Streptophyta</taxon>
        <taxon>Embryophyta</taxon>
        <taxon>Tracheophyta</taxon>
        <taxon>Spermatophyta</taxon>
        <taxon>Magnoliopsida</taxon>
        <taxon>eudicotyledons</taxon>
        <taxon>Gunneridae</taxon>
        <taxon>Pentapetalae</taxon>
        <taxon>asterids</taxon>
        <taxon>campanulids</taxon>
        <taxon>Asterales</taxon>
        <taxon>Asteraceae</taxon>
        <taxon>Carduoideae</taxon>
        <taxon>Cardueae</taxon>
        <taxon>Arctiinae</taxon>
        <taxon>Arctium</taxon>
    </lineage>
</organism>
<keyword evidence="2" id="KW-1185">Reference proteome</keyword>
<dbReference type="EMBL" id="CM042053">
    <property type="protein sequence ID" value="KAI3715073.1"/>
    <property type="molecule type" value="Genomic_DNA"/>
</dbReference>
<comment type="caution">
    <text evidence="1">The sequence shown here is derived from an EMBL/GenBank/DDBJ whole genome shotgun (WGS) entry which is preliminary data.</text>
</comment>
<dbReference type="Proteomes" id="UP001055879">
    <property type="component" value="Linkage Group LG07"/>
</dbReference>
<reference evidence="2" key="1">
    <citation type="journal article" date="2022" name="Mol. Ecol. Resour.">
        <title>The genomes of chicory, endive, great burdock and yacon provide insights into Asteraceae palaeo-polyploidization history and plant inulin production.</title>
        <authorList>
            <person name="Fan W."/>
            <person name="Wang S."/>
            <person name="Wang H."/>
            <person name="Wang A."/>
            <person name="Jiang F."/>
            <person name="Liu H."/>
            <person name="Zhao H."/>
            <person name="Xu D."/>
            <person name="Zhang Y."/>
        </authorList>
    </citation>
    <scope>NUCLEOTIDE SEQUENCE [LARGE SCALE GENOMIC DNA]</scope>
    <source>
        <strain evidence="2">cv. Niubang</strain>
    </source>
</reference>
<proteinExistence type="predicted"/>
<name>A0ACB9AZG5_ARCLA</name>
<evidence type="ECO:0000313" key="1">
    <source>
        <dbReference type="EMBL" id="KAI3715073.1"/>
    </source>
</evidence>
<gene>
    <name evidence="1" type="ORF">L6452_22040</name>
</gene>
<evidence type="ECO:0000313" key="2">
    <source>
        <dbReference type="Proteomes" id="UP001055879"/>
    </source>
</evidence>
<sequence>MSDYVCEELIAEIFGRLPPKSLLRFRSLSKSWCSRIVSPDFICAHASQSRKILQKILIRHRIFCENGDVEEVCTLHSENRLPLCPTSGYVGITPVDFPSNHSDIVGSCNGILCLFDHEIGIILWNPSIRRKLIVPHHPSLRDSSIEDTRVAVGFGFDPLTDDYKIVRIPYIKYKGATGRSFVYTIKTGAWRKIASPTTQFSDVKSWACCVNGTLHWVVKCYLTESDHLGHRYIMTFDLRTEVFGKISLPEPSWETRQLTIIKGSLAVISGECDNSWIWVRNQHNNVSSWSLFFKLRTLPFEGGVDKVLQLTTNGDFVFYTYSEGYKVYNPVKRVRSRLAEFKVDSYKVDIETYVESFALWNKGTACDGNRPSCSRPNKRSRK</sequence>
<accession>A0ACB9AZG5</accession>